<evidence type="ECO:0000256" key="5">
    <source>
        <dbReference type="ARBA" id="ARBA00022691"/>
    </source>
</evidence>
<comment type="catalytic activity">
    <reaction evidence="7">
        <text>a 2'-deoxyadenosine in DNA + S-adenosyl-L-methionine = an N(6)-methyl-2'-deoxyadenosine in DNA + S-adenosyl-L-homocysteine + H(+)</text>
        <dbReference type="Rhea" id="RHEA:15197"/>
        <dbReference type="Rhea" id="RHEA-COMP:12418"/>
        <dbReference type="Rhea" id="RHEA-COMP:12419"/>
        <dbReference type="ChEBI" id="CHEBI:15378"/>
        <dbReference type="ChEBI" id="CHEBI:57856"/>
        <dbReference type="ChEBI" id="CHEBI:59789"/>
        <dbReference type="ChEBI" id="CHEBI:90615"/>
        <dbReference type="ChEBI" id="CHEBI:90616"/>
        <dbReference type="EC" id="2.1.1.72"/>
    </reaction>
</comment>
<dbReference type="Proteomes" id="UP000271374">
    <property type="component" value="Unassembled WGS sequence"/>
</dbReference>
<evidence type="ECO:0000259" key="8">
    <source>
        <dbReference type="Pfam" id="PF02384"/>
    </source>
</evidence>
<keyword evidence="6" id="KW-0680">Restriction system</keyword>
<dbReference type="InterPro" id="IPR052916">
    <property type="entry name" value="Type-I_RE_MTase_Subunit"/>
</dbReference>
<sequence>MMLFADIEFDKELFSAANKLRGRIAPSEYKNYVLPLLFLKFLSLKHEHRKMEILEKIEDKSEDKKDKKEIQKVLENKAEYTKVNVFYIPQEASWEYLLENADSESIKELIDNAMTILESEYDELKDALPKIYKNSNIPNEVVSDIIKLFSQEIFSTHNGRNVDLLGRVYEYFISNFASTEGNRGGEFFTPSSIVKLLVAMLEPIKGTVYDPACGTGGMFIQSNKYSENSENLTFIGQEQNELTIKLAKMNGILHGIFPKIKQGDTLLNDQFPDLKAETVISNPPFNMKDWGAERLSLDDRRLIGPVTNSNANYMWIQHFLHHLKDGGLAGFVIANGALTSNQAAEKSVRKYLVNNDYVDCVVQLPEKMFFGTGIPSALIFLSKNRDGSNNHARREKEILFINASSLGTLVNKKSRIFSEDEVKTIADIYHSFKFYNNEAYSESGFYSKVHIDEIIEKEYKITPSLYTGIKEESENEIGFNQVVEEYKLLLEEQFKQSHKLQMKILKNLEDLL</sequence>
<dbReference type="InterPro" id="IPR003356">
    <property type="entry name" value="DNA_methylase_A-5"/>
</dbReference>
<accession>A0A3S0I5Y9</accession>
<dbReference type="Gene3D" id="3.40.50.150">
    <property type="entry name" value="Vaccinia Virus protein VP39"/>
    <property type="match status" value="1"/>
</dbReference>
<dbReference type="Pfam" id="PF12161">
    <property type="entry name" value="HsdM_N"/>
    <property type="match status" value="1"/>
</dbReference>
<dbReference type="OrthoDB" id="9814572at2"/>
<dbReference type="AlphaFoldDB" id="A0A3S0I5Y9"/>
<dbReference type="PRINTS" id="PR00507">
    <property type="entry name" value="N12N6MTFRASE"/>
</dbReference>
<comment type="caution">
    <text evidence="10">The sequence shown here is derived from an EMBL/GenBank/DDBJ whole genome shotgun (WGS) entry which is preliminary data.</text>
</comment>
<dbReference type="GO" id="GO:0003677">
    <property type="term" value="F:DNA binding"/>
    <property type="evidence" value="ECO:0007669"/>
    <property type="project" value="InterPro"/>
</dbReference>
<dbReference type="InterPro" id="IPR038333">
    <property type="entry name" value="T1MK-like_N_sf"/>
</dbReference>
<keyword evidence="5" id="KW-0949">S-adenosyl-L-methionine</keyword>
<keyword evidence="11" id="KW-1185">Reference proteome</keyword>
<comment type="similarity">
    <text evidence="1">Belongs to the N(4)/N(6)-methyltransferase family.</text>
</comment>
<evidence type="ECO:0000256" key="2">
    <source>
        <dbReference type="ARBA" id="ARBA00011900"/>
    </source>
</evidence>
<evidence type="ECO:0000256" key="1">
    <source>
        <dbReference type="ARBA" id="ARBA00006594"/>
    </source>
</evidence>
<evidence type="ECO:0000313" key="10">
    <source>
        <dbReference type="EMBL" id="RTR25563.1"/>
    </source>
</evidence>
<name>A0A3S0I5Y9_9BACI</name>
<protein>
    <recommendedName>
        <fullName evidence="2">site-specific DNA-methyltransferase (adenine-specific)</fullName>
        <ecNumber evidence="2">2.1.1.72</ecNumber>
    </recommendedName>
</protein>
<evidence type="ECO:0000256" key="3">
    <source>
        <dbReference type="ARBA" id="ARBA00022603"/>
    </source>
</evidence>
<organism evidence="10 11">
    <name type="scientific">Bacillus yapensis</name>
    <dbReference type="NCBI Taxonomy" id="2492960"/>
    <lineage>
        <taxon>Bacteria</taxon>
        <taxon>Bacillati</taxon>
        <taxon>Bacillota</taxon>
        <taxon>Bacilli</taxon>
        <taxon>Bacillales</taxon>
        <taxon>Bacillaceae</taxon>
        <taxon>Bacillus</taxon>
    </lineage>
</organism>
<evidence type="ECO:0000259" key="9">
    <source>
        <dbReference type="Pfam" id="PF12161"/>
    </source>
</evidence>
<evidence type="ECO:0000313" key="11">
    <source>
        <dbReference type="Proteomes" id="UP000271374"/>
    </source>
</evidence>
<dbReference type="PROSITE" id="PS00092">
    <property type="entry name" value="N6_MTASE"/>
    <property type="match status" value="1"/>
</dbReference>
<dbReference type="SUPFAM" id="SSF53335">
    <property type="entry name" value="S-adenosyl-L-methionine-dependent methyltransferases"/>
    <property type="match status" value="1"/>
</dbReference>
<keyword evidence="4 10" id="KW-0808">Transferase</keyword>
<feature type="domain" description="DNA methylase adenine-specific" evidence="8">
    <location>
        <begin position="162"/>
        <end position="474"/>
    </location>
</feature>
<evidence type="ECO:0000256" key="7">
    <source>
        <dbReference type="ARBA" id="ARBA00047942"/>
    </source>
</evidence>
<evidence type="ECO:0000256" key="6">
    <source>
        <dbReference type="ARBA" id="ARBA00022747"/>
    </source>
</evidence>
<reference evidence="10 11" key="1">
    <citation type="submission" date="2018-12" db="EMBL/GenBank/DDBJ databases">
        <title>Bacillus yapensis draft genome sequence.</title>
        <authorList>
            <person name="Yu L."/>
            <person name="Xu X."/>
            <person name="Tang X."/>
        </authorList>
    </citation>
    <scope>NUCLEOTIDE SEQUENCE [LARGE SCALE GENOMIC DNA]</scope>
    <source>
        <strain evidence="10 11">XXST-01</strain>
    </source>
</reference>
<dbReference type="EC" id="2.1.1.72" evidence="2"/>
<keyword evidence="3 10" id="KW-0489">Methyltransferase</keyword>
<dbReference type="InterPro" id="IPR029063">
    <property type="entry name" value="SAM-dependent_MTases_sf"/>
</dbReference>
<feature type="domain" description="N6 adenine-specific DNA methyltransferase N-terminal" evidence="9">
    <location>
        <begin position="11"/>
        <end position="149"/>
    </location>
</feature>
<dbReference type="Pfam" id="PF02384">
    <property type="entry name" value="N6_Mtase"/>
    <property type="match status" value="1"/>
</dbReference>
<dbReference type="InterPro" id="IPR002052">
    <property type="entry name" value="DNA_methylase_N6_adenine_CS"/>
</dbReference>
<dbReference type="GO" id="GO:0008170">
    <property type="term" value="F:N-methyltransferase activity"/>
    <property type="evidence" value="ECO:0007669"/>
    <property type="project" value="InterPro"/>
</dbReference>
<dbReference type="GO" id="GO:0009307">
    <property type="term" value="P:DNA restriction-modification system"/>
    <property type="evidence" value="ECO:0007669"/>
    <property type="project" value="UniProtKB-KW"/>
</dbReference>
<dbReference type="InterPro" id="IPR022749">
    <property type="entry name" value="D12N6_MeTrfase_N"/>
</dbReference>
<dbReference type="Gene3D" id="1.20.1260.30">
    <property type="match status" value="1"/>
</dbReference>
<gene>
    <name evidence="10" type="ORF">EKG37_22790</name>
</gene>
<dbReference type="GO" id="GO:0032259">
    <property type="term" value="P:methylation"/>
    <property type="evidence" value="ECO:0007669"/>
    <property type="project" value="UniProtKB-KW"/>
</dbReference>
<dbReference type="PANTHER" id="PTHR42998">
    <property type="entry name" value="TYPE I RESTRICTION ENZYME HINDVIIP M PROTEIN-RELATED"/>
    <property type="match status" value="1"/>
</dbReference>
<dbReference type="PANTHER" id="PTHR42998:SF1">
    <property type="entry name" value="TYPE I RESTRICTION ENZYME HINDI METHYLASE SUBUNIT"/>
    <property type="match status" value="1"/>
</dbReference>
<evidence type="ECO:0000256" key="4">
    <source>
        <dbReference type="ARBA" id="ARBA00022679"/>
    </source>
</evidence>
<dbReference type="EMBL" id="RXNT01000033">
    <property type="protein sequence ID" value="RTR25563.1"/>
    <property type="molecule type" value="Genomic_DNA"/>
</dbReference>
<proteinExistence type="inferred from homology"/>
<dbReference type="GO" id="GO:0009007">
    <property type="term" value="F:site-specific DNA-methyltransferase (adenine-specific) activity"/>
    <property type="evidence" value="ECO:0007669"/>
    <property type="project" value="UniProtKB-EC"/>
</dbReference>